<evidence type="ECO:0000313" key="10">
    <source>
        <dbReference type="EMBL" id="OYO09695.1"/>
    </source>
</evidence>
<dbReference type="RefSeq" id="WP_094360610.1">
    <property type="nucleotide sequence ID" value="NZ_NMVK01000036.1"/>
</dbReference>
<proteinExistence type="inferred from homology"/>
<comment type="pathway">
    <text evidence="2">Carbohydrate degradation; pentose phosphate pathway; D-ribose 5-phosphate from D-ribulose 5-phosphate (non-oxidative stage): step 1/1.</text>
</comment>
<protein>
    <recommendedName>
        <fullName evidence="6">Ribose-5-phosphate isomerase B</fullName>
        <ecNumber evidence="5">5.3.1.6</ecNumber>
    </recommendedName>
    <alternativeName>
        <fullName evidence="8">Phosphoriboisomerase B</fullName>
    </alternativeName>
</protein>
<keyword evidence="11" id="KW-1185">Reference proteome</keyword>
<comment type="catalytic activity">
    <reaction evidence="1">
        <text>aldehydo-D-ribose 5-phosphate = D-ribulose 5-phosphate</text>
        <dbReference type="Rhea" id="RHEA:14657"/>
        <dbReference type="ChEBI" id="CHEBI:58121"/>
        <dbReference type="ChEBI" id="CHEBI:58273"/>
        <dbReference type="EC" id="5.3.1.6"/>
    </reaction>
</comment>
<evidence type="ECO:0000256" key="4">
    <source>
        <dbReference type="ARBA" id="ARBA00011738"/>
    </source>
</evidence>
<dbReference type="PIRSF" id="PIRSF005384">
    <property type="entry name" value="RpiB_LacA_B"/>
    <property type="match status" value="1"/>
</dbReference>
<feature type="binding site" evidence="9">
    <location>
        <position position="138"/>
    </location>
    <ligand>
        <name>D-ribulose 5-phosphate</name>
        <dbReference type="ChEBI" id="CHEBI:58121"/>
    </ligand>
</feature>
<comment type="caution">
    <text evidence="10">The sequence shown here is derived from an EMBL/GenBank/DDBJ whole genome shotgun (WGS) entry which is preliminary data.</text>
</comment>
<dbReference type="Proteomes" id="UP000215896">
    <property type="component" value="Unassembled WGS sequence"/>
</dbReference>
<dbReference type="Gene3D" id="3.40.1400.10">
    <property type="entry name" value="Sugar-phosphate isomerase, RpiB/LacA/LacB"/>
    <property type="match status" value="1"/>
</dbReference>
<evidence type="ECO:0000256" key="1">
    <source>
        <dbReference type="ARBA" id="ARBA00001713"/>
    </source>
</evidence>
<dbReference type="NCBIfam" id="NF004051">
    <property type="entry name" value="PRK05571.1"/>
    <property type="match status" value="1"/>
</dbReference>
<name>A0A255G1E1_9ACTN</name>
<dbReference type="PANTHER" id="PTHR30345">
    <property type="entry name" value="RIBOSE-5-PHOSPHATE ISOMERASE B"/>
    <property type="match status" value="1"/>
</dbReference>
<accession>A0A255G1E1</accession>
<dbReference type="EMBL" id="NMVO01000017">
    <property type="protein sequence ID" value="OYO09695.1"/>
    <property type="molecule type" value="Genomic_DNA"/>
</dbReference>
<dbReference type="AlphaFoldDB" id="A0A255G1E1"/>
<dbReference type="GO" id="GO:0004751">
    <property type="term" value="F:ribose-5-phosphate isomerase activity"/>
    <property type="evidence" value="ECO:0007669"/>
    <property type="project" value="UniProtKB-EC"/>
</dbReference>
<feature type="binding site" evidence="9">
    <location>
        <position position="134"/>
    </location>
    <ligand>
        <name>D-ribulose 5-phosphate</name>
        <dbReference type="ChEBI" id="CHEBI:58121"/>
    </ligand>
</feature>
<feature type="binding site" evidence="9">
    <location>
        <begin position="67"/>
        <end position="71"/>
    </location>
    <ligand>
        <name>D-ribulose 5-phosphate</name>
        <dbReference type="ChEBI" id="CHEBI:58121"/>
    </ligand>
</feature>
<evidence type="ECO:0000313" key="11">
    <source>
        <dbReference type="Proteomes" id="UP000215896"/>
    </source>
</evidence>
<dbReference type="OrthoDB" id="1778624at2"/>
<gene>
    <name evidence="10" type="ORF">CGZ94_18770</name>
</gene>
<dbReference type="InterPro" id="IPR036569">
    <property type="entry name" value="RpiB_LacA_LacB_sf"/>
</dbReference>
<feature type="binding site" evidence="9">
    <location>
        <position position="110"/>
    </location>
    <ligand>
        <name>D-ribulose 5-phosphate</name>
        <dbReference type="ChEBI" id="CHEBI:58121"/>
    </ligand>
</feature>
<evidence type="ECO:0000256" key="3">
    <source>
        <dbReference type="ARBA" id="ARBA00008754"/>
    </source>
</evidence>
<organism evidence="10 11">
    <name type="scientific">Enemella evansiae</name>
    <dbReference type="NCBI Taxonomy" id="2016499"/>
    <lineage>
        <taxon>Bacteria</taxon>
        <taxon>Bacillati</taxon>
        <taxon>Actinomycetota</taxon>
        <taxon>Actinomycetes</taxon>
        <taxon>Propionibacteriales</taxon>
        <taxon>Propionibacteriaceae</taxon>
        <taxon>Enemella</taxon>
    </lineage>
</organism>
<dbReference type="GO" id="GO:0009052">
    <property type="term" value="P:pentose-phosphate shunt, non-oxidative branch"/>
    <property type="evidence" value="ECO:0007669"/>
    <property type="project" value="TreeGrafter"/>
</dbReference>
<dbReference type="SUPFAM" id="SSF89623">
    <property type="entry name" value="Ribose/Galactose isomerase RpiB/AlsB"/>
    <property type="match status" value="1"/>
</dbReference>
<evidence type="ECO:0000256" key="9">
    <source>
        <dbReference type="PIRSR" id="PIRSR005384-2"/>
    </source>
</evidence>
<reference evidence="10 11" key="1">
    <citation type="submission" date="2017-07" db="EMBL/GenBank/DDBJ databases">
        <title>Draft whole genome sequences of clinical Proprionibacteriaceae strains.</title>
        <authorList>
            <person name="Bernier A.-M."/>
            <person name="Bernard K."/>
            <person name="Domingo M.-C."/>
        </authorList>
    </citation>
    <scope>NUCLEOTIDE SEQUENCE [LARGE SCALE GENOMIC DNA]</scope>
    <source>
        <strain evidence="10 11">NML 030167</strain>
    </source>
</reference>
<dbReference type="NCBIfam" id="TIGR00689">
    <property type="entry name" value="rpiB_lacA_lacB"/>
    <property type="match status" value="1"/>
</dbReference>
<dbReference type="InterPro" id="IPR003500">
    <property type="entry name" value="RpiB_LacA_LacB"/>
</dbReference>
<dbReference type="PANTHER" id="PTHR30345:SF0">
    <property type="entry name" value="DNA DAMAGE-REPAIR_TOLERATION PROTEIN DRT102"/>
    <property type="match status" value="1"/>
</dbReference>
<feature type="binding site" evidence="9">
    <location>
        <position position="100"/>
    </location>
    <ligand>
        <name>D-ribulose 5-phosphate</name>
        <dbReference type="ChEBI" id="CHEBI:58121"/>
    </ligand>
</feature>
<evidence type="ECO:0000256" key="5">
    <source>
        <dbReference type="ARBA" id="ARBA00011959"/>
    </source>
</evidence>
<dbReference type="NCBIfam" id="TIGR02133">
    <property type="entry name" value="RPI_actino"/>
    <property type="match status" value="1"/>
</dbReference>
<comment type="similarity">
    <text evidence="3">Belongs to the LacAB/RpiB family.</text>
</comment>
<feature type="binding site" evidence="9">
    <location>
        <begin position="8"/>
        <end position="9"/>
    </location>
    <ligand>
        <name>D-ribulose 5-phosphate</name>
        <dbReference type="ChEBI" id="CHEBI:58121"/>
    </ligand>
</feature>
<sequence>MRVHLATDHAGLELKNLLADRLHEAGHQVIDHGAHTLDPEDDYPRWIIPGAEAVAADPGSLGIVIGGSGNGEQMAANKVRGIRAALAYDTTTASLARQHNDANVLSLGARMQDPEQHWEIVRTFLDTPFSEGERHIRRIGEVTAYEQEHWQG</sequence>
<evidence type="ECO:0000256" key="8">
    <source>
        <dbReference type="ARBA" id="ARBA00032117"/>
    </source>
</evidence>
<dbReference type="Pfam" id="PF02502">
    <property type="entry name" value="LacAB_rpiB"/>
    <property type="match status" value="1"/>
</dbReference>
<dbReference type="EC" id="5.3.1.6" evidence="5"/>
<dbReference type="GO" id="GO:0019316">
    <property type="term" value="P:D-allose catabolic process"/>
    <property type="evidence" value="ECO:0007669"/>
    <property type="project" value="TreeGrafter"/>
</dbReference>
<dbReference type="InterPro" id="IPR011860">
    <property type="entry name" value="Rib-5-P_Isoase_Actino"/>
</dbReference>
<keyword evidence="7 10" id="KW-0413">Isomerase</keyword>
<evidence type="ECO:0000256" key="7">
    <source>
        <dbReference type="ARBA" id="ARBA00023235"/>
    </source>
</evidence>
<evidence type="ECO:0000256" key="2">
    <source>
        <dbReference type="ARBA" id="ARBA00004988"/>
    </source>
</evidence>
<comment type="subunit">
    <text evidence="4">Homodimer.</text>
</comment>
<evidence type="ECO:0000256" key="6">
    <source>
        <dbReference type="ARBA" id="ARBA00014007"/>
    </source>
</evidence>